<feature type="transmembrane region" description="Helical" evidence="2">
    <location>
        <begin position="168"/>
        <end position="193"/>
    </location>
</feature>
<protein>
    <submittedName>
        <fullName evidence="3">Uncharacterized protein</fullName>
    </submittedName>
</protein>
<keyword evidence="2" id="KW-0472">Membrane</keyword>
<reference evidence="3 4" key="1">
    <citation type="journal article" date="2019" name="New Phytol.">
        <title>Comparative genomics reveals unique wood-decay strategies and fruiting body development in the Schizophyllaceae.</title>
        <authorList>
            <person name="Almasi E."/>
            <person name="Sahu N."/>
            <person name="Krizsan K."/>
            <person name="Balint B."/>
            <person name="Kovacs G.M."/>
            <person name="Kiss B."/>
            <person name="Cseklye J."/>
            <person name="Drula E."/>
            <person name="Henrissat B."/>
            <person name="Nagy I."/>
            <person name="Chovatia M."/>
            <person name="Adam C."/>
            <person name="LaButti K."/>
            <person name="Lipzen A."/>
            <person name="Riley R."/>
            <person name="Grigoriev I.V."/>
            <person name="Nagy L.G."/>
        </authorList>
    </citation>
    <scope>NUCLEOTIDE SEQUENCE [LARGE SCALE GENOMIC DNA]</scope>
    <source>
        <strain evidence="3 4">NL-1724</strain>
    </source>
</reference>
<comment type="caution">
    <text evidence="3">The sequence shown here is derived from an EMBL/GenBank/DDBJ whole genome shotgun (WGS) entry which is preliminary data.</text>
</comment>
<organism evidence="3 4">
    <name type="scientific">Schizophyllum amplum</name>
    <dbReference type="NCBI Taxonomy" id="97359"/>
    <lineage>
        <taxon>Eukaryota</taxon>
        <taxon>Fungi</taxon>
        <taxon>Dikarya</taxon>
        <taxon>Basidiomycota</taxon>
        <taxon>Agaricomycotina</taxon>
        <taxon>Agaricomycetes</taxon>
        <taxon>Agaricomycetidae</taxon>
        <taxon>Agaricales</taxon>
        <taxon>Schizophyllaceae</taxon>
        <taxon>Schizophyllum</taxon>
    </lineage>
</organism>
<keyword evidence="2" id="KW-0812">Transmembrane</keyword>
<feature type="transmembrane region" description="Helical" evidence="2">
    <location>
        <begin position="138"/>
        <end position="162"/>
    </location>
</feature>
<evidence type="ECO:0000313" key="3">
    <source>
        <dbReference type="EMBL" id="TRM62366.1"/>
    </source>
</evidence>
<evidence type="ECO:0000256" key="2">
    <source>
        <dbReference type="SAM" id="Phobius"/>
    </source>
</evidence>
<feature type="transmembrane region" description="Helical" evidence="2">
    <location>
        <begin position="35"/>
        <end position="53"/>
    </location>
</feature>
<keyword evidence="2" id="KW-1133">Transmembrane helix</keyword>
<gene>
    <name evidence="3" type="ORF">BD626DRAFT_548720</name>
</gene>
<evidence type="ECO:0000313" key="4">
    <source>
        <dbReference type="Proteomes" id="UP000320762"/>
    </source>
</evidence>
<sequence>MALGTVRAVATWVEVRVHVCLFIECMYLLRRRGSLKTTAATVFTFASITLFVLSTIHTGMSCTPLFFSMTLTFISHIVLNLVRFINTFVVLDSIEAETYWLDFSHGEILTYYVLTGVQTWLGDILIIYRCWFIFNKKFISIIIPALLVLASIIITAVTYTGAVKDPVTAIALADTIFPLSLAQNLMTTGLILYKIMKQHYRLSALSIDTSTTHSFSSMLTVARLIIESAALYLLAILLLVIFYFAGACITPTIGINFTLLSLRLATISDSDAWGSRSTPAGVHSRSTVANVRFRTSDWQTPESWDADPDRVRSGETELQVKNAGLEFAPAPSSGKGSVSREGTLRID</sequence>
<dbReference type="Proteomes" id="UP000320762">
    <property type="component" value="Unassembled WGS sequence"/>
</dbReference>
<dbReference type="AlphaFoldDB" id="A0A550CCF1"/>
<name>A0A550CCF1_9AGAR</name>
<proteinExistence type="predicted"/>
<accession>A0A550CCF1</accession>
<feature type="transmembrane region" description="Helical" evidence="2">
    <location>
        <begin position="109"/>
        <end position="131"/>
    </location>
</feature>
<feature type="transmembrane region" description="Helical" evidence="2">
    <location>
        <begin position="224"/>
        <end position="245"/>
    </location>
</feature>
<dbReference type="EMBL" id="VDMD01000013">
    <property type="protein sequence ID" value="TRM62366.1"/>
    <property type="molecule type" value="Genomic_DNA"/>
</dbReference>
<evidence type="ECO:0000256" key="1">
    <source>
        <dbReference type="SAM" id="MobiDB-lite"/>
    </source>
</evidence>
<keyword evidence="4" id="KW-1185">Reference proteome</keyword>
<dbReference type="OrthoDB" id="3346544at2759"/>
<feature type="region of interest" description="Disordered" evidence="1">
    <location>
        <begin position="325"/>
        <end position="347"/>
    </location>
</feature>